<dbReference type="EMBL" id="BARS01040225">
    <property type="protein sequence ID" value="GAG33428.1"/>
    <property type="molecule type" value="Genomic_DNA"/>
</dbReference>
<protein>
    <submittedName>
        <fullName evidence="1">Uncharacterized protein</fullName>
    </submittedName>
</protein>
<proteinExistence type="predicted"/>
<reference evidence="1" key="1">
    <citation type="journal article" date="2014" name="Front. Microbiol.">
        <title>High frequency of phylogenetically diverse reductive dehalogenase-homologous genes in deep subseafloor sedimentary metagenomes.</title>
        <authorList>
            <person name="Kawai M."/>
            <person name="Futagami T."/>
            <person name="Toyoda A."/>
            <person name="Takaki Y."/>
            <person name="Nishi S."/>
            <person name="Hori S."/>
            <person name="Arai W."/>
            <person name="Tsubouchi T."/>
            <person name="Morono Y."/>
            <person name="Uchiyama I."/>
            <person name="Ito T."/>
            <person name="Fujiyama A."/>
            <person name="Inagaki F."/>
            <person name="Takami H."/>
        </authorList>
    </citation>
    <scope>NUCLEOTIDE SEQUENCE</scope>
    <source>
        <strain evidence="1">Expedition CK06-06</strain>
    </source>
</reference>
<gene>
    <name evidence="1" type="ORF">S01H1_61355</name>
</gene>
<evidence type="ECO:0000313" key="1">
    <source>
        <dbReference type="EMBL" id="GAG33428.1"/>
    </source>
</evidence>
<dbReference type="AlphaFoldDB" id="X0X9T2"/>
<comment type="caution">
    <text evidence="1">The sequence shown here is derived from an EMBL/GenBank/DDBJ whole genome shotgun (WGS) entry which is preliminary data.</text>
</comment>
<sequence>MAATLGNYFIDGPTLSTATAVFDDIDLTVCAADGFYSDGIVCRQQIGCVLTIAVPCPDCVIPCDATINASGGQGVYELTFATGANLGAMIIYFDPIGVPDGVRAIFDGVTYNEVTGDNFGYAAAGNANNLTVIGTASSD</sequence>
<organism evidence="1">
    <name type="scientific">marine sediment metagenome</name>
    <dbReference type="NCBI Taxonomy" id="412755"/>
    <lineage>
        <taxon>unclassified sequences</taxon>
        <taxon>metagenomes</taxon>
        <taxon>ecological metagenomes</taxon>
    </lineage>
</organism>
<name>X0X9T2_9ZZZZ</name>
<feature type="non-terminal residue" evidence="1">
    <location>
        <position position="139"/>
    </location>
</feature>
<accession>X0X9T2</accession>